<comment type="subcellular location">
    <subcellularLocation>
        <location evidence="1">Secreted</location>
    </subcellularLocation>
</comment>
<evidence type="ECO:0000256" key="2">
    <source>
        <dbReference type="ARBA" id="ARBA00022525"/>
    </source>
</evidence>
<keyword evidence="2" id="KW-0964">Secreted</keyword>
<gene>
    <name evidence="6" type="ORF">DSCO28_54010</name>
</gene>
<feature type="region of interest" description="Disordered" evidence="5">
    <location>
        <begin position="1350"/>
        <end position="1422"/>
    </location>
</feature>
<evidence type="ECO:0000256" key="4">
    <source>
        <dbReference type="ARBA" id="ARBA00022837"/>
    </source>
</evidence>
<evidence type="ECO:0000256" key="3">
    <source>
        <dbReference type="ARBA" id="ARBA00022729"/>
    </source>
</evidence>
<keyword evidence="4" id="KW-0106">Calcium</keyword>
<dbReference type="InterPro" id="IPR013783">
    <property type="entry name" value="Ig-like_fold"/>
</dbReference>
<evidence type="ECO:0000256" key="5">
    <source>
        <dbReference type="SAM" id="MobiDB-lite"/>
    </source>
</evidence>
<dbReference type="SUPFAM" id="SSF49265">
    <property type="entry name" value="Fibronectin type III"/>
    <property type="match status" value="1"/>
</dbReference>
<evidence type="ECO:0000313" key="7">
    <source>
        <dbReference type="Proteomes" id="UP000425960"/>
    </source>
</evidence>
<evidence type="ECO:0000256" key="1">
    <source>
        <dbReference type="ARBA" id="ARBA00004613"/>
    </source>
</evidence>
<accession>A0A5K7ZX47</accession>
<dbReference type="InterPro" id="IPR036116">
    <property type="entry name" value="FN3_sf"/>
</dbReference>
<proteinExistence type="predicted"/>
<evidence type="ECO:0000313" key="6">
    <source>
        <dbReference type="EMBL" id="BBO84835.1"/>
    </source>
</evidence>
<dbReference type="Proteomes" id="UP000425960">
    <property type="component" value="Chromosome"/>
</dbReference>
<dbReference type="EMBL" id="AP021876">
    <property type="protein sequence ID" value="BBO84835.1"/>
    <property type="molecule type" value="Genomic_DNA"/>
</dbReference>
<reference evidence="6 7" key="1">
    <citation type="submission" date="2019-11" db="EMBL/GenBank/DDBJ databases">
        <title>Comparative genomics of hydrocarbon-degrading Desulfosarcina strains.</title>
        <authorList>
            <person name="Watanabe M."/>
            <person name="Kojima H."/>
            <person name="Fukui M."/>
        </authorList>
    </citation>
    <scope>NUCLEOTIDE SEQUENCE [LARGE SCALE GENOMIC DNA]</scope>
    <source>
        <strain evidence="6 7">28bB2T</strain>
    </source>
</reference>
<name>A0A5K7ZX47_9BACT</name>
<keyword evidence="3" id="KW-0732">Signal</keyword>
<evidence type="ECO:0008006" key="8">
    <source>
        <dbReference type="Google" id="ProtNLM"/>
    </source>
</evidence>
<dbReference type="KEGG" id="dov:DSCO28_54010"/>
<sequence>MAADELSNGDNPVGTISTTDDVDSWTFSADCGDAIRVQIAELSGSSFNPFIRLYNPDGELVASNSGTYSAGISHQAEIRGTYTVNVLDGSSTLDGTGTYQLFLSKIPGDFIVPSGDEGGALTNGGVHTGTIEVADMDMWTFSADASDTVTLQVSETSGSGFNPIILLYGPGGSLIDSNAGSASANVVEELTVAGTYTVMIRDNTTDVTGSGDYKLYFARVPGDYEVPEGDEGGALTNGGVHTGTIEVADMDMWTFSADALDTVTLQVSETSGSGFNPIILLYGPGGSLIDSNAGSASANVVEELTVAGTYTVMIRDNTTDVTGSGDYKLYFARVPGDYEVPEGDEGGALTNGGVHTGTIEVADMDMWTFSADALDTVTLQVSETSGSGFNPIILLYGPGGSLIDSNAGSASANVVEELTVAGTYTVMIRDNTTDVTGSGDYKLYFARVPGDYEVPEGDEGGALTNGGVHTGTIEVADMDMWTFSADALDTVTLQVSETSGSGFNPIILLYGPGGSLIDSNAGSASANVVEELTVAGTYTVMIRDNTTDVTGSGDYKLYFARVPGDYEVPEGDEGGALTNGGVHTGTIEVADMDMWTFSADALDTVTLQVSETDGSGFNPIILLYGPGGSLIESNSGSASANVVEQLTVAGTYTVVVRDSTIDVTGSGDYELTYSLAEETTTIPSGSDIGSISNGGLVSGYLSASEVNKFSLSVNAGEKIRLRLTDMTGSSADYLTFQLFGADGSLISTDTSYGVAQITYTSESTETLTGVIFNSAEREVYYDLYTAIVPRSYTIPDGDEGGALSNGTVASGLITHGDIDFYSLSVVAGEKIRLRLTDMTGSSADYLTLQLFRADGSLISTDTSYGVAQITYIAESTETLTAIIFNSVKNEVDYDLYTAIVPRSYTVPDGDEGGALSNGTVASGLITHGDIDFYSLSVVAGEKIRLRLTDMTGSSSDTLTLKLFGSDGSLISTDTSYGVAQITYIAESTESLTAIIFNSAKYEVDYDLYTAIVPRSYTVPDGDEGGALSNGTVASGLITHGDIDFYSLSVVAGEKIRLRLTDMTGSSSDTLTLKLFGSDGSLISTDTSYGVAQITYIAESTESLTAIIFNSAKYEVDYDLYTAIVPRSYTVPDGDEGGALSNGTVASGLITHGDIDFYSLSVVAGEKIRLRLTDMTGSSSDTLTLKLFGSDGSLISTDTSYGVAQITYIAESTETLTAIIFNSSKNEVDYDLYTAIVPRSYAVPDGDEGGALTDSVAVSGVLVSGDIDLYTMSVTAGNVVSVSVTDNTGSSSDTLTLQLFGSDGSLISTATSYGVAQITYTTENTENLTAIIFNSSTNEANYEIVVNGINEHDTDGDGIPDDWEEANGLNPSNPDDASYDTDNDGLNNVGEYQNETDPNNPDSDGDTLPDGWEVEYGLDPMDDGSTDEVNGCDGDPDGDGLTNCEEYQYGLNPLEEEKGEVALDPSELTVSIGGSVEYQVTVANTTVEPDTFTLTLTGLDADWTTFEETAFVLLAGEEKTVRLAIDIPEDCGIAAEDYPFTVTVTPSSGVLTGSTTATLTVTVDPILANILPEDGETVGTNSLPISWTSDAPGSTEVFYRQAGETAFTALTGEDGVRHSVTVSGLSWDTSYEWYVQTATLCGATQSEVRTSTIAKGIAFEDEPYAFTIDRDYEQVASIQVRNTDTNPHEVMLSIINENEDLVAGFRGDGSQDQTITLQPDEVQTIEVAFHAQDAEDTEYTVTFVASADAESDHPILTYAEATITVNQPIFDLVLEEIDTNPQTLVNTYRLTNNGTVLTDVAVSADDDSRPYLLFEPAIEHYRMETGDSIEFTVLADKNVDATIIATGGEGLATLDTHFGCADGTTLYTVAIESPVICRHVSGWYCTNKPNIDVRYTLPQGMKMSDVNKAALVANFSYKAGWGYTTHDVHILMNENPILNLYDANPVGDYTTAFPPSFMNYSQDGAAANTIQVRTRHMNGGHYAVVSDFKVALELNEPIEVVVCASSEAEAEALALEKASHLICDQTFDVCPSVVDVQILDPETGEEKEEFYRGDQIEFDVQVLNPDSVEHVMTLQITMDDDPEDEVDGVSITLDITVPAYSYQTGQYITEAPDSLPDGQVYVSVTLADDACTTETSSVNSFQLGTPEGPTAWVTDGGIYATENTAIFAEWGAEDPNSFDISYYTYSVGSEPCLADVVDWTQAASPGEWNIPAGLDYDQTYYVCVKATNEYGAESETAAQTDGITILDPLGDPDEDGFTNDAELAAQSDPFNGYSVPGESEVSLSTGFNLVSFPAEVLFYQSIEELMAEMGGRDVISRVLIFDPDAQAYQEVGYDTAGNFYNNGSAISLSRGRSLDGMIVYTLQGHTAVFTSQYCGTWEVQSGINLTGTGCENALITTAFDLLSSIGQTDISISIQRYNTETGRFETATDPGDGQATGVNFTIQPGEGYFVHVSPNDQ</sequence>
<feature type="compositionally biased region" description="Acidic residues" evidence="5">
    <location>
        <begin position="1355"/>
        <end position="1364"/>
    </location>
</feature>
<dbReference type="InterPro" id="IPR059100">
    <property type="entry name" value="TSP3_bac"/>
</dbReference>
<feature type="compositionally biased region" description="Polar residues" evidence="5">
    <location>
        <begin position="1383"/>
        <end position="1401"/>
    </location>
</feature>
<organism evidence="6 7">
    <name type="scientific">Desulfosarcina ovata subsp. sediminis</name>
    <dbReference type="NCBI Taxonomy" id="885957"/>
    <lineage>
        <taxon>Bacteria</taxon>
        <taxon>Pseudomonadati</taxon>
        <taxon>Thermodesulfobacteriota</taxon>
        <taxon>Desulfobacteria</taxon>
        <taxon>Desulfobacterales</taxon>
        <taxon>Desulfosarcinaceae</taxon>
        <taxon>Desulfosarcina</taxon>
    </lineage>
</organism>
<dbReference type="Pfam" id="PF18884">
    <property type="entry name" value="TSP3_bac"/>
    <property type="match status" value="4"/>
</dbReference>
<dbReference type="RefSeq" id="WP_155324635.1">
    <property type="nucleotide sequence ID" value="NZ_AP021876.1"/>
</dbReference>
<protein>
    <recommendedName>
        <fullName evidence="8">Fibronectin type-III domain-containing protein</fullName>
    </recommendedName>
</protein>
<dbReference type="Gene3D" id="2.60.40.10">
    <property type="entry name" value="Immunoglobulins"/>
    <property type="match status" value="1"/>
</dbReference>
<dbReference type="Gene3D" id="2.60.120.380">
    <property type="match status" value="11"/>
</dbReference>